<dbReference type="EMBL" id="JBHUDH010000143">
    <property type="protein sequence ID" value="MFD1527071.1"/>
    <property type="molecule type" value="Genomic_DNA"/>
</dbReference>
<feature type="region of interest" description="Disordered" evidence="1">
    <location>
        <begin position="1"/>
        <end position="22"/>
    </location>
</feature>
<reference evidence="2 3" key="1">
    <citation type="journal article" date="2019" name="Int. J. Syst. Evol. Microbiol.">
        <title>The Global Catalogue of Microorganisms (GCM) 10K type strain sequencing project: providing services to taxonomists for standard genome sequencing and annotation.</title>
        <authorList>
            <consortium name="The Broad Institute Genomics Platform"/>
            <consortium name="The Broad Institute Genome Sequencing Center for Infectious Disease"/>
            <person name="Wu L."/>
            <person name="Ma J."/>
        </authorList>
    </citation>
    <scope>NUCLEOTIDE SEQUENCE [LARGE SCALE GENOMIC DNA]</scope>
    <source>
        <strain evidence="2 3">CGMCC 1.12285</strain>
    </source>
</reference>
<dbReference type="RefSeq" id="WP_379732990.1">
    <property type="nucleotide sequence ID" value="NZ_JBHSWZ010000503.1"/>
</dbReference>
<gene>
    <name evidence="2" type="ORF">ACFR9S_12330</name>
</gene>
<accession>A0ABD6B947</accession>
<sequence length="45" mass="4979">MGDDTDGPSAEADDGLPADDDDDRSLHRRLFHGFLDVVEFVLSLF</sequence>
<dbReference type="AlphaFoldDB" id="A0ABD6B947"/>
<keyword evidence="3" id="KW-1185">Reference proteome</keyword>
<evidence type="ECO:0000256" key="1">
    <source>
        <dbReference type="SAM" id="MobiDB-lite"/>
    </source>
</evidence>
<evidence type="ECO:0000313" key="2">
    <source>
        <dbReference type="EMBL" id="MFD1527071.1"/>
    </source>
</evidence>
<dbReference type="Proteomes" id="UP001597111">
    <property type="component" value="Unassembled WGS sequence"/>
</dbReference>
<proteinExistence type="predicted"/>
<comment type="caution">
    <text evidence="2">The sequence shown here is derived from an EMBL/GenBank/DDBJ whole genome shotgun (WGS) entry which is preliminary data.</text>
</comment>
<organism evidence="2 3">
    <name type="scientific">Halolamina salina</name>
    <dbReference type="NCBI Taxonomy" id="1220023"/>
    <lineage>
        <taxon>Archaea</taxon>
        <taxon>Methanobacteriati</taxon>
        <taxon>Methanobacteriota</taxon>
        <taxon>Stenosarchaea group</taxon>
        <taxon>Halobacteria</taxon>
        <taxon>Halobacteriales</taxon>
        <taxon>Haloferacaceae</taxon>
    </lineage>
</organism>
<name>A0ABD6B947_9EURY</name>
<evidence type="ECO:0000313" key="3">
    <source>
        <dbReference type="Proteomes" id="UP001597111"/>
    </source>
</evidence>
<protein>
    <submittedName>
        <fullName evidence="2">Uncharacterized protein</fullName>
    </submittedName>
</protein>